<gene>
    <name evidence="21" type="ORF">BCR39DRAFT_488112</name>
</gene>
<feature type="compositionally biased region" description="Basic and acidic residues" evidence="18">
    <location>
        <begin position="215"/>
        <end position="224"/>
    </location>
</feature>
<feature type="compositionally biased region" description="Acidic residues" evidence="18">
    <location>
        <begin position="194"/>
        <end position="208"/>
    </location>
</feature>
<comment type="function">
    <text evidence="17">Highly selective calcium channel localized to the inner mitochondrial membrane, which mediates calcium uptake into the mitochondrial matrix. Mitochondrial calcium homeostasis plays key roles in cellular physiology and regulates ATP production, cytoplasmic calcium signals and activation of cell death pathways. Sufficient to operate as a pore-forming channel without the need of calcium-sensor or auxiliary subunit.</text>
</comment>
<evidence type="ECO:0000256" key="1">
    <source>
        <dbReference type="ARBA" id="ARBA00004448"/>
    </source>
</evidence>
<dbReference type="InterPro" id="IPR039055">
    <property type="entry name" value="MCU_fam"/>
</dbReference>
<evidence type="ECO:0000256" key="18">
    <source>
        <dbReference type="SAM" id="MobiDB-lite"/>
    </source>
</evidence>
<feature type="region of interest" description="Disordered" evidence="18">
    <location>
        <begin position="83"/>
        <end position="105"/>
    </location>
</feature>
<dbReference type="AlphaFoldDB" id="A0A1Y2AIY5"/>
<dbReference type="GO" id="GO:1990246">
    <property type="term" value="C:uniplex complex"/>
    <property type="evidence" value="ECO:0007669"/>
    <property type="project" value="TreeGrafter"/>
</dbReference>
<evidence type="ECO:0000256" key="16">
    <source>
        <dbReference type="ARBA" id="ARBA00044981"/>
    </source>
</evidence>
<keyword evidence="6 19" id="KW-0812">Transmembrane</keyword>
<dbReference type="GO" id="GO:0015292">
    <property type="term" value="F:uniporter activity"/>
    <property type="evidence" value="ECO:0007669"/>
    <property type="project" value="TreeGrafter"/>
</dbReference>
<feature type="region of interest" description="Disordered" evidence="18">
    <location>
        <begin position="127"/>
        <end position="147"/>
    </location>
</feature>
<evidence type="ECO:0000256" key="12">
    <source>
        <dbReference type="ARBA" id="ARBA00023136"/>
    </source>
</evidence>
<evidence type="ECO:0000256" key="10">
    <source>
        <dbReference type="ARBA" id="ARBA00023065"/>
    </source>
</evidence>
<comment type="similarity">
    <text evidence="2">Belongs to the MCU (TC 1.A.77) family.</text>
</comment>
<evidence type="ECO:0000259" key="20">
    <source>
        <dbReference type="Pfam" id="PF04678"/>
    </source>
</evidence>
<dbReference type="GO" id="GO:0036444">
    <property type="term" value="P:calcium import into the mitochondrion"/>
    <property type="evidence" value="ECO:0007669"/>
    <property type="project" value="TreeGrafter"/>
</dbReference>
<dbReference type="PANTHER" id="PTHR13462:SF10">
    <property type="entry name" value="CALCIUM UNIPORTER PROTEIN, MITOCHONDRIAL"/>
    <property type="match status" value="1"/>
</dbReference>
<dbReference type="OrthoDB" id="278338at2759"/>
<evidence type="ECO:0000256" key="19">
    <source>
        <dbReference type="SAM" id="Phobius"/>
    </source>
</evidence>
<evidence type="ECO:0000256" key="11">
    <source>
        <dbReference type="ARBA" id="ARBA00023128"/>
    </source>
</evidence>
<dbReference type="InParanoid" id="A0A1Y2AIY5"/>
<dbReference type="STRING" id="71784.A0A1Y2AIY5"/>
<feature type="region of interest" description="Disordered" evidence="18">
    <location>
        <begin position="178"/>
        <end position="225"/>
    </location>
</feature>
<sequence length="531" mass="58851">MRSRLTSQLGQVWLSLSPPRKPPSCPGARVEFRDRVSTSRQYRLFVTSTSRPWRSTPVLRAEDDSRPVKGALDISHSQFLADAAPSSDFNPSQTPSAGLDTSSPWLGKLEPTTSHLFKLILPLPTSTEGFSKNPPSSHTPQPTAFLLHPSQPLSHLARLITGSLPPNHRNSEITFRAMTGPESDLDTHLRNAEDGDEGDDGPGADGGDDGGPLLGERRKDKGRLQEVSWSTSTDLSDFIKQACSNERFKIIISPDPDQVPEDGLILEVKIPSFASRTTYLRKRLLILTKDLDRMTKQKKQIDLTAHKGAQRLAIFALSVGAAYWVAVIRWTFFTDAGWDVMEPVTWSVGFGSLLASVAFLAYHNREVSYSSLLDLSITARQRRLYDQHGLDIEKWTEMVAEAKTIRREIARIAADYDIEWKGELENLARNAEVPKSSPVITQNPDKSIQSEESDEDESTDGDKKLDIDKTIDEASELASESEESKAKEKTAERKGETEGGRGEEGEGGKARRESVERGREKAEKLTKKGTS</sequence>
<comment type="subunit">
    <text evidence="15">Homotetramer, assembles in a dimer or dimers configuration with two interfaces.</text>
</comment>
<name>A0A1Y2AIY5_9TREE</name>
<keyword evidence="12 19" id="KW-0472">Membrane</keyword>
<keyword evidence="22" id="KW-1185">Reference proteome</keyword>
<keyword evidence="7" id="KW-0999">Mitochondrion inner membrane</keyword>
<dbReference type="Proteomes" id="UP000193986">
    <property type="component" value="Unassembled WGS sequence"/>
</dbReference>
<proteinExistence type="inferred from homology"/>
<feature type="transmembrane region" description="Helical" evidence="19">
    <location>
        <begin position="312"/>
        <end position="332"/>
    </location>
</feature>
<evidence type="ECO:0000256" key="3">
    <source>
        <dbReference type="ARBA" id="ARBA00022448"/>
    </source>
</evidence>
<protein>
    <recommendedName>
        <fullName evidence="16">Calcium uniporter protein, mitochondrial</fullName>
    </recommendedName>
</protein>
<feature type="domain" description="Calcium uniporter protein C-terminal" evidence="20">
    <location>
        <begin position="275"/>
        <end position="397"/>
    </location>
</feature>
<reference evidence="21 22" key="1">
    <citation type="submission" date="2016-07" db="EMBL/GenBank/DDBJ databases">
        <title>Pervasive Adenine N6-methylation of Active Genes in Fungi.</title>
        <authorList>
            <consortium name="DOE Joint Genome Institute"/>
            <person name="Mondo S.J."/>
            <person name="Dannebaum R.O."/>
            <person name="Kuo R.C."/>
            <person name="Labutti K."/>
            <person name="Haridas S."/>
            <person name="Kuo A."/>
            <person name="Salamov A."/>
            <person name="Ahrendt S.R."/>
            <person name="Lipzen A."/>
            <person name="Sullivan W."/>
            <person name="Andreopoulos W.B."/>
            <person name="Clum A."/>
            <person name="Lindquist E."/>
            <person name="Daum C."/>
            <person name="Ramamoorthy G.K."/>
            <person name="Gryganskyi A."/>
            <person name="Culley D."/>
            <person name="Magnuson J.K."/>
            <person name="James T.Y."/>
            <person name="O'Malley M.A."/>
            <person name="Stajich J.E."/>
            <person name="Spatafora J.W."/>
            <person name="Visel A."/>
            <person name="Grigoriev I.V."/>
        </authorList>
    </citation>
    <scope>NUCLEOTIDE SEQUENCE [LARGE SCALE GENOMIC DNA]</scope>
    <source>
        <strain evidence="21 22">68-887.2</strain>
    </source>
</reference>
<feature type="transmembrane region" description="Helical" evidence="19">
    <location>
        <begin position="344"/>
        <end position="362"/>
    </location>
</feature>
<keyword evidence="5" id="KW-0107">Calcium channel</keyword>
<feature type="compositionally biased region" description="Basic and acidic residues" evidence="18">
    <location>
        <begin position="460"/>
        <end position="472"/>
    </location>
</feature>
<keyword evidence="9 19" id="KW-1133">Transmembrane helix</keyword>
<evidence type="ECO:0000256" key="14">
    <source>
        <dbReference type="ARBA" id="ARBA00036634"/>
    </source>
</evidence>
<evidence type="ECO:0000256" key="2">
    <source>
        <dbReference type="ARBA" id="ARBA00005653"/>
    </source>
</evidence>
<keyword evidence="4" id="KW-0109">Calcium transport</keyword>
<keyword evidence="13" id="KW-0407">Ion channel</keyword>
<feature type="region of interest" description="Disordered" evidence="18">
    <location>
        <begin position="433"/>
        <end position="531"/>
    </location>
</feature>
<organism evidence="21 22">
    <name type="scientific">Naematelia encephala</name>
    <dbReference type="NCBI Taxonomy" id="71784"/>
    <lineage>
        <taxon>Eukaryota</taxon>
        <taxon>Fungi</taxon>
        <taxon>Dikarya</taxon>
        <taxon>Basidiomycota</taxon>
        <taxon>Agaricomycotina</taxon>
        <taxon>Tremellomycetes</taxon>
        <taxon>Tremellales</taxon>
        <taxon>Naemateliaceae</taxon>
        <taxon>Naematelia</taxon>
    </lineage>
</organism>
<evidence type="ECO:0000256" key="17">
    <source>
        <dbReference type="ARBA" id="ARBA00045938"/>
    </source>
</evidence>
<dbReference type="GO" id="GO:0051560">
    <property type="term" value="P:mitochondrial calcium ion homeostasis"/>
    <property type="evidence" value="ECO:0007669"/>
    <property type="project" value="InterPro"/>
</dbReference>
<evidence type="ECO:0000256" key="9">
    <source>
        <dbReference type="ARBA" id="ARBA00022989"/>
    </source>
</evidence>
<feature type="compositionally biased region" description="Polar residues" evidence="18">
    <location>
        <begin position="127"/>
        <end position="142"/>
    </location>
</feature>
<keyword evidence="8" id="KW-0106">Calcium</keyword>
<evidence type="ECO:0000256" key="13">
    <source>
        <dbReference type="ARBA" id="ARBA00023303"/>
    </source>
</evidence>
<dbReference type="Pfam" id="PF04678">
    <property type="entry name" value="MCU"/>
    <property type="match status" value="1"/>
</dbReference>
<comment type="caution">
    <text evidence="21">The sequence shown here is derived from an EMBL/GenBank/DDBJ whole genome shotgun (WGS) entry which is preliminary data.</text>
</comment>
<evidence type="ECO:0000313" key="21">
    <source>
        <dbReference type="EMBL" id="ORY21895.1"/>
    </source>
</evidence>
<evidence type="ECO:0000256" key="8">
    <source>
        <dbReference type="ARBA" id="ARBA00022837"/>
    </source>
</evidence>
<comment type="subcellular location">
    <subcellularLocation>
        <location evidence="1">Mitochondrion inner membrane</location>
        <topology evidence="1">Multi-pass membrane protein</topology>
    </subcellularLocation>
</comment>
<evidence type="ECO:0000256" key="6">
    <source>
        <dbReference type="ARBA" id="ARBA00022692"/>
    </source>
</evidence>
<dbReference type="InterPro" id="IPR006769">
    <property type="entry name" value="MCU_C"/>
</dbReference>
<evidence type="ECO:0000256" key="15">
    <source>
        <dbReference type="ARBA" id="ARBA00044966"/>
    </source>
</evidence>
<dbReference type="PANTHER" id="PTHR13462">
    <property type="entry name" value="CALCIUM UNIPORTER PROTEIN, MITOCHONDRIAL"/>
    <property type="match status" value="1"/>
</dbReference>
<dbReference type="EMBL" id="MCFC01000102">
    <property type="protein sequence ID" value="ORY21895.1"/>
    <property type="molecule type" value="Genomic_DNA"/>
</dbReference>
<dbReference type="GO" id="GO:0005262">
    <property type="term" value="F:calcium channel activity"/>
    <property type="evidence" value="ECO:0007669"/>
    <property type="project" value="UniProtKB-KW"/>
</dbReference>
<evidence type="ECO:0000313" key="22">
    <source>
        <dbReference type="Proteomes" id="UP000193986"/>
    </source>
</evidence>
<comment type="catalytic activity">
    <reaction evidence="14">
        <text>Ca(2+)(in) = Ca(2+)(out)</text>
        <dbReference type="Rhea" id="RHEA:29671"/>
        <dbReference type="ChEBI" id="CHEBI:29108"/>
    </reaction>
</comment>
<keyword evidence="10" id="KW-0406">Ion transport</keyword>
<accession>A0A1Y2AIY5</accession>
<feature type="compositionally biased region" description="Polar residues" evidence="18">
    <location>
        <begin position="87"/>
        <end position="104"/>
    </location>
</feature>
<evidence type="ECO:0000256" key="5">
    <source>
        <dbReference type="ARBA" id="ARBA00022673"/>
    </source>
</evidence>
<keyword evidence="3" id="KW-0813">Transport</keyword>
<feature type="compositionally biased region" description="Basic and acidic residues" evidence="18">
    <location>
        <begin position="482"/>
        <end position="531"/>
    </location>
</feature>
<evidence type="ECO:0000256" key="4">
    <source>
        <dbReference type="ARBA" id="ARBA00022568"/>
    </source>
</evidence>
<keyword evidence="11" id="KW-0496">Mitochondrion</keyword>
<evidence type="ECO:0000256" key="7">
    <source>
        <dbReference type="ARBA" id="ARBA00022792"/>
    </source>
</evidence>